<reference evidence="3" key="1">
    <citation type="submission" date="2020-12" db="UniProtKB">
        <authorList>
            <consortium name="WormBaseParasite"/>
        </authorList>
    </citation>
    <scope>IDENTIFICATION</scope>
    <source>
        <strain evidence="3">MHco3</strain>
    </source>
</reference>
<protein>
    <submittedName>
        <fullName evidence="3">Chemokine (C-C motif) ligand 14</fullName>
    </submittedName>
</protein>
<dbReference type="Proteomes" id="UP000025227">
    <property type="component" value="Unplaced"/>
</dbReference>
<evidence type="ECO:0000313" key="2">
    <source>
        <dbReference type="Proteomes" id="UP000025227"/>
    </source>
</evidence>
<evidence type="ECO:0000256" key="1">
    <source>
        <dbReference type="SAM" id="SignalP"/>
    </source>
</evidence>
<keyword evidence="1" id="KW-0732">Signal</keyword>
<keyword evidence="2" id="KW-1185">Reference proteome</keyword>
<dbReference type="WBParaSite" id="HCON_00037260-00001">
    <property type="protein sequence ID" value="HCON_00037260-00001"/>
    <property type="gene ID" value="HCON_00037260"/>
</dbReference>
<accession>A0A7I4Y1P3</accession>
<name>A0A7I4Y1P3_HAECO</name>
<organism evidence="2 3">
    <name type="scientific">Haemonchus contortus</name>
    <name type="common">Barber pole worm</name>
    <dbReference type="NCBI Taxonomy" id="6289"/>
    <lineage>
        <taxon>Eukaryota</taxon>
        <taxon>Metazoa</taxon>
        <taxon>Ecdysozoa</taxon>
        <taxon>Nematoda</taxon>
        <taxon>Chromadorea</taxon>
        <taxon>Rhabditida</taxon>
        <taxon>Rhabditina</taxon>
        <taxon>Rhabditomorpha</taxon>
        <taxon>Strongyloidea</taxon>
        <taxon>Trichostrongylidae</taxon>
        <taxon>Haemonchus</taxon>
    </lineage>
</organism>
<proteinExistence type="predicted"/>
<feature type="chain" id="PRO_5029806323" evidence="1">
    <location>
        <begin position="23"/>
        <end position="35"/>
    </location>
</feature>
<dbReference type="AlphaFoldDB" id="A0A7I4Y1P3"/>
<sequence>MTALSFSVRCLLMLACILLAVASDEIPDRLWIGKK</sequence>
<evidence type="ECO:0000313" key="3">
    <source>
        <dbReference type="WBParaSite" id="HCON_00037260-00001"/>
    </source>
</evidence>
<feature type="signal peptide" evidence="1">
    <location>
        <begin position="1"/>
        <end position="22"/>
    </location>
</feature>